<keyword evidence="3" id="KW-1185">Reference proteome</keyword>
<dbReference type="Proteomes" id="UP000006242">
    <property type="component" value="Unassembled WGS sequence"/>
</dbReference>
<dbReference type="EMBL" id="AFNV02000001">
    <property type="protein sequence ID" value="ERJ20692.1"/>
    <property type="molecule type" value="Genomic_DNA"/>
</dbReference>
<organism evidence="2 3">
    <name type="scientific">Salinisphaera shabanensis E1L3A</name>
    <dbReference type="NCBI Taxonomy" id="1033802"/>
    <lineage>
        <taxon>Bacteria</taxon>
        <taxon>Pseudomonadati</taxon>
        <taxon>Pseudomonadota</taxon>
        <taxon>Gammaproteobacteria</taxon>
        <taxon>Salinisphaerales</taxon>
        <taxon>Salinisphaeraceae</taxon>
        <taxon>Salinisphaera</taxon>
    </lineage>
</organism>
<comment type="caution">
    <text evidence="2">The sequence shown here is derived from an EMBL/GenBank/DDBJ whole genome shotgun (WGS) entry which is preliminary data.</text>
</comment>
<reference evidence="2 3" key="1">
    <citation type="journal article" date="2011" name="J. Bacteriol.">
        <title>Genome sequence of Salinisphaera shabanensis, a gammaproteobacterium from the harsh, variable environment of the brine-seawater interface of the Shaban Deep in the Red Sea.</title>
        <authorList>
            <person name="Antunes A."/>
            <person name="Alam I."/>
            <person name="Bajic V.B."/>
            <person name="Stingl U."/>
        </authorList>
    </citation>
    <scope>NUCLEOTIDE SEQUENCE [LARGE SCALE GENOMIC DNA]</scope>
    <source>
        <strain evidence="2 3">E1L3A</strain>
    </source>
</reference>
<feature type="region of interest" description="Disordered" evidence="1">
    <location>
        <begin position="215"/>
        <end position="243"/>
    </location>
</feature>
<sequence>MLLPSQAAIRGRSIVLAAFVAALFLLGGCAIGPRVVTPEPPPIPEGGDAVPEQNEIVLTDGTQLVANAPWGRIKIEAGPGLRRVYTWRDNRRGVILEPRNERFAGSMGIHYEGKPPVWEAAEGITQVDLEEGQRRFETVDDAMIWMQIRRLRYSYTNDGLVVGWKPKGDTLVVELWQFYIDGKKPTSLPGAEDSRFALGPVEVVPQRMSPVLVYSDGRTEPYIPPTTPTSDGNDDSSRTASSSQASNCNWFKNLFGNCADDASATDAADSVTAQGDSEAASQAATAAAAPHPRCRQCGCKQRGGRRTGSRRSRRQGPEGRDLGQGRQRA</sequence>
<protein>
    <submittedName>
        <fullName evidence="2">Uncharacterized protein</fullName>
    </submittedName>
</protein>
<evidence type="ECO:0000256" key="1">
    <source>
        <dbReference type="SAM" id="MobiDB-lite"/>
    </source>
</evidence>
<feature type="region of interest" description="Disordered" evidence="1">
    <location>
        <begin position="279"/>
        <end position="329"/>
    </location>
</feature>
<dbReference type="STRING" id="1033802.SSPSH_000029"/>
<accession>U2ERR6</accession>
<reference evidence="2 3" key="2">
    <citation type="journal article" date="2013" name="PLoS ONE">
        <title>INDIGO - INtegrated Data Warehouse of MIcrobial GenOmes with Examples from the Red Sea Extremophiles.</title>
        <authorList>
            <person name="Alam I."/>
            <person name="Antunes A."/>
            <person name="Kamau A.A."/>
            <person name="Ba Alawi W."/>
            <person name="Kalkatawi M."/>
            <person name="Stingl U."/>
            <person name="Bajic V.B."/>
        </authorList>
    </citation>
    <scope>NUCLEOTIDE SEQUENCE [LARGE SCALE GENOMIC DNA]</scope>
    <source>
        <strain evidence="2 3">E1L3A</strain>
    </source>
</reference>
<evidence type="ECO:0000313" key="3">
    <source>
        <dbReference type="Proteomes" id="UP000006242"/>
    </source>
</evidence>
<dbReference type="AlphaFoldDB" id="U2ERR6"/>
<gene>
    <name evidence="2" type="ORF">SSPSH_000029</name>
</gene>
<name>U2ERR6_9GAMM</name>
<dbReference type="OrthoDB" id="7059034at2"/>
<feature type="compositionally biased region" description="Basic residues" evidence="1">
    <location>
        <begin position="302"/>
        <end position="314"/>
    </location>
</feature>
<proteinExistence type="predicted"/>
<dbReference type="RefSeq" id="WP_021031233.1">
    <property type="nucleotide sequence ID" value="NZ_AFNV02000001.1"/>
</dbReference>
<feature type="compositionally biased region" description="Low complexity" evidence="1">
    <location>
        <begin position="279"/>
        <end position="289"/>
    </location>
</feature>
<evidence type="ECO:0000313" key="2">
    <source>
        <dbReference type="EMBL" id="ERJ20692.1"/>
    </source>
</evidence>